<dbReference type="EMBL" id="JAQQXR010000001">
    <property type="protein sequence ID" value="MDC8757043.1"/>
    <property type="molecule type" value="Genomic_DNA"/>
</dbReference>
<name>A0ABT5JWC7_9BURK</name>
<evidence type="ECO:0000313" key="3">
    <source>
        <dbReference type="Proteomes" id="UP001221208"/>
    </source>
</evidence>
<accession>A0ABT5JWC7</accession>
<organism evidence="2 3">
    <name type="scientific">Janthinobacterium fluminis</name>
    <dbReference type="NCBI Taxonomy" id="2987524"/>
    <lineage>
        <taxon>Bacteria</taxon>
        <taxon>Pseudomonadati</taxon>
        <taxon>Pseudomonadota</taxon>
        <taxon>Betaproteobacteria</taxon>
        <taxon>Burkholderiales</taxon>
        <taxon>Oxalobacteraceae</taxon>
        <taxon>Janthinobacterium</taxon>
    </lineage>
</organism>
<gene>
    <name evidence="2" type="ORF">OIK44_05495</name>
</gene>
<comment type="caution">
    <text evidence="2">The sequence shown here is derived from an EMBL/GenBank/DDBJ whole genome shotgun (WGS) entry which is preliminary data.</text>
</comment>
<dbReference type="InterPro" id="IPR036868">
    <property type="entry name" value="TusA-like_sf"/>
</dbReference>
<evidence type="ECO:0000259" key="1">
    <source>
        <dbReference type="Pfam" id="PF10006"/>
    </source>
</evidence>
<evidence type="ECO:0000313" key="2">
    <source>
        <dbReference type="EMBL" id="MDC8757043.1"/>
    </source>
</evidence>
<reference evidence="2 3" key="1">
    <citation type="submission" date="2022-10" db="EMBL/GenBank/DDBJ databases">
        <title>Janthinobacterium sp. hw3 Genome sequencing.</title>
        <authorList>
            <person name="Park S."/>
        </authorList>
    </citation>
    <scope>NUCLEOTIDE SEQUENCE [LARGE SCALE GENOMIC DNA]</scope>
    <source>
        <strain evidence="3">hw3</strain>
    </source>
</reference>
<dbReference type="Pfam" id="PF10006">
    <property type="entry name" value="DUF2249"/>
    <property type="match status" value="1"/>
</dbReference>
<dbReference type="InterPro" id="IPR018720">
    <property type="entry name" value="DUF2249"/>
</dbReference>
<proteinExistence type="predicted"/>
<sequence>MQEIPLDVCGLEPPGPMEQILAALGAMAPQDRLAVLIERDPLPLYRILDRHGYHHRIAQRPDRRYDLLIWRAA</sequence>
<keyword evidence="3" id="KW-1185">Reference proteome</keyword>
<dbReference type="Proteomes" id="UP001221208">
    <property type="component" value="Unassembled WGS sequence"/>
</dbReference>
<dbReference type="RefSeq" id="WP_273669692.1">
    <property type="nucleotide sequence ID" value="NZ_JAQQXR010000001.1"/>
</dbReference>
<protein>
    <submittedName>
        <fullName evidence="2">DUF2249 domain-containing protein</fullName>
    </submittedName>
</protein>
<feature type="domain" description="DUF2249" evidence="1">
    <location>
        <begin position="6"/>
        <end position="71"/>
    </location>
</feature>
<dbReference type="SUPFAM" id="SSF64307">
    <property type="entry name" value="SirA-like"/>
    <property type="match status" value="1"/>
</dbReference>